<dbReference type="Pfam" id="PF00787">
    <property type="entry name" value="PX"/>
    <property type="match status" value="1"/>
</dbReference>
<name>A0A8X7XHH4_POLSE</name>
<dbReference type="EMBL" id="JAATIS010000485">
    <property type="protein sequence ID" value="KAG2468323.1"/>
    <property type="molecule type" value="Genomic_DNA"/>
</dbReference>
<sequence>MEGDLAGSGPCDVTSGLAPMTEDLYEPDPFDFTSCVEEAIMVLEDDSPVEAISTPSTPRNLCAWKITIPYVDFDDIKKERIPVFCIDVERNDRKAGHETEHCSVYRRYLEFYVLESKLTEFHGSFPDAQLPSKRIIGPKNYEFLMSKREEFQEYLQGANDAQTQWLKHCCAIGREEFIVNII</sequence>
<comment type="caution">
    <text evidence="2">The sequence shown here is derived from an EMBL/GenBank/DDBJ whole genome shotgun (WGS) entry which is preliminary data.</text>
</comment>
<dbReference type="PANTHER" id="PTHR22775:SF44">
    <property type="entry name" value="SORTING NEXIN-14"/>
    <property type="match status" value="1"/>
</dbReference>
<organism evidence="2 3">
    <name type="scientific">Polypterus senegalus</name>
    <name type="common">Senegal bichir</name>
    <dbReference type="NCBI Taxonomy" id="55291"/>
    <lineage>
        <taxon>Eukaryota</taxon>
        <taxon>Metazoa</taxon>
        <taxon>Chordata</taxon>
        <taxon>Craniata</taxon>
        <taxon>Vertebrata</taxon>
        <taxon>Euteleostomi</taxon>
        <taxon>Actinopterygii</taxon>
        <taxon>Polypteriformes</taxon>
        <taxon>Polypteridae</taxon>
        <taxon>Polypterus</taxon>
    </lineage>
</organism>
<dbReference type="CDD" id="cd06877">
    <property type="entry name" value="PX_SNX14"/>
    <property type="match status" value="1"/>
</dbReference>
<dbReference type="InterPro" id="IPR001683">
    <property type="entry name" value="PX_dom"/>
</dbReference>
<evidence type="ECO:0000259" key="1">
    <source>
        <dbReference type="PROSITE" id="PS50195"/>
    </source>
</evidence>
<dbReference type="Proteomes" id="UP000886611">
    <property type="component" value="Unassembled WGS sequence"/>
</dbReference>
<accession>A0A8X7XHH4</accession>
<proteinExistence type="predicted"/>
<evidence type="ECO:0000313" key="3">
    <source>
        <dbReference type="Proteomes" id="UP000886611"/>
    </source>
</evidence>
<gene>
    <name evidence="2" type="primary">Snx14</name>
    <name evidence="2" type="ORF">GTO96_0015054</name>
</gene>
<keyword evidence="3" id="KW-1185">Reference proteome</keyword>
<dbReference type="Gene3D" id="3.30.1520.10">
    <property type="entry name" value="Phox-like domain"/>
    <property type="match status" value="1"/>
</dbReference>
<dbReference type="AlphaFoldDB" id="A0A8X7XHH4"/>
<dbReference type="InterPro" id="IPR037436">
    <property type="entry name" value="SNX14_PX"/>
</dbReference>
<dbReference type="GO" id="GO:0005770">
    <property type="term" value="C:late endosome"/>
    <property type="evidence" value="ECO:0007669"/>
    <property type="project" value="TreeGrafter"/>
</dbReference>
<dbReference type="PANTHER" id="PTHR22775">
    <property type="entry name" value="SORTING NEXIN"/>
    <property type="match status" value="1"/>
</dbReference>
<dbReference type="GO" id="GO:0097352">
    <property type="term" value="P:autophagosome maturation"/>
    <property type="evidence" value="ECO:0007669"/>
    <property type="project" value="TreeGrafter"/>
</dbReference>
<dbReference type="GO" id="GO:0035091">
    <property type="term" value="F:phosphatidylinositol binding"/>
    <property type="evidence" value="ECO:0007669"/>
    <property type="project" value="InterPro"/>
</dbReference>
<evidence type="ECO:0000313" key="2">
    <source>
        <dbReference type="EMBL" id="KAG2468323.1"/>
    </source>
</evidence>
<dbReference type="SUPFAM" id="SSF64268">
    <property type="entry name" value="PX domain"/>
    <property type="match status" value="1"/>
</dbReference>
<dbReference type="InterPro" id="IPR036871">
    <property type="entry name" value="PX_dom_sf"/>
</dbReference>
<feature type="non-terminal residue" evidence="2">
    <location>
        <position position="182"/>
    </location>
</feature>
<feature type="domain" description="PX" evidence="1">
    <location>
        <begin position="62"/>
        <end position="182"/>
    </location>
</feature>
<dbReference type="PROSITE" id="PS50195">
    <property type="entry name" value="PX"/>
    <property type="match status" value="1"/>
</dbReference>
<protein>
    <submittedName>
        <fullName evidence="2">SNX14 protein</fullName>
    </submittedName>
</protein>
<feature type="non-terminal residue" evidence="2">
    <location>
        <position position="1"/>
    </location>
</feature>
<reference evidence="2 3" key="1">
    <citation type="journal article" date="2021" name="Cell">
        <title>Tracing the genetic footprints of vertebrate landing in non-teleost ray-finned fishes.</title>
        <authorList>
            <person name="Bi X."/>
            <person name="Wang K."/>
            <person name="Yang L."/>
            <person name="Pan H."/>
            <person name="Jiang H."/>
            <person name="Wei Q."/>
            <person name="Fang M."/>
            <person name="Yu H."/>
            <person name="Zhu C."/>
            <person name="Cai Y."/>
            <person name="He Y."/>
            <person name="Gan X."/>
            <person name="Zeng H."/>
            <person name="Yu D."/>
            <person name="Zhu Y."/>
            <person name="Jiang H."/>
            <person name="Qiu Q."/>
            <person name="Yang H."/>
            <person name="Zhang Y.E."/>
            <person name="Wang W."/>
            <person name="Zhu M."/>
            <person name="He S."/>
            <person name="Zhang G."/>
        </authorList>
    </citation>
    <scope>NUCLEOTIDE SEQUENCE [LARGE SCALE GENOMIC DNA]</scope>
    <source>
        <strain evidence="2">Bchr_013</strain>
    </source>
</reference>